<dbReference type="GO" id="GO:0005886">
    <property type="term" value="C:plasma membrane"/>
    <property type="evidence" value="ECO:0007669"/>
    <property type="project" value="TreeGrafter"/>
</dbReference>
<dbReference type="EMBL" id="WJQU01000002">
    <property type="protein sequence ID" value="KAJ6640846.1"/>
    <property type="molecule type" value="Genomic_DNA"/>
</dbReference>
<evidence type="ECO:0000256" key="5">
    <source>
        <dbReference type="ARBA" id="ARBA00023002"/>
    </source>
</evidence>
<sequence length="304" mass="34550">MLPLLADLKTTMSLLSERSLILENWMYIAPVILLIATYLYVTENRNHRRRNANNSSKENLTSLAESEYIGEYQEENSPSEEYVSLLENVKHKPFPGAKIVLDGGATRFYEIANDRRSVRKYSRRSVDFSVIEKCIQTAGTGPSGAHTQPWTFCVVGNSEMKQAIREIIENEELENYAKRMSRKWTTDLGPLRTNHIKEYLTDAPYLILVFKKVYGIRTDGQKQQHYYNEISVSIATGILLCALQCAGLNSLISTPLNCGPALRQLLNRPVNEKLLVLLPVGYAADDCEVPDLQRKPLDEIMVKY</sequence>
<dbReference type="InterPro" id="IPR029479">
    <property type="entry name" value="Nitroreductase"/>
</dbReference>
<feature type="transmembrane region" description="Helical" evidence="6">
    <location>
        <begin position="20"/>
        <end position="41"/>
    </location>
</feature>
<gene>
    <name evidence="8" type="primary">IYD</name>
    <name evidence="8" type="ORF">Bhyg_05779</name>
</gene>
<dbReference type="Gene3D" id="3.40.109.10">
    <property type="entry name" value="NADH Oxidase"/>
    <property type="match status" value="1"/>
</dbReference>
<organism evidence="8 9">
    <name type="scientific">Pseudolycoriella hygida</name>
    <dbReference type="NCBI Taxonomy" id="35572"/>
    <lineage>
        <taxon>Eukaryota</taxon>
        <taxon>Metazoa</taxon>
        <taxon>Ecdysozoa</taxon>
        <taxon>Arthropoda</taxon>
        <taxon>Hexapoda</taxon>
        <taxon>Insecta</taxon>
        <taxon>Pterygota</taxon>
        <taxon>Neoptera</taxon>
        <taxon>Endopterygota</taxon>
        <taxon>Diptera</taxon>
        <taxon>Nematocera</taxon>
        <taxon>Sciaroidea</taxon>
        <taxon>Sciaridae</taxon>
        <taxon>Pseudolycoriella</taxon>
    </lineage>
</organism>
<dbReference type="FunFam" id="3.40.109.10:FF:000004">
    <property type="entry name" value="Iodotyrosine deiodinase 1"/>
    <property type="match status" value="1"/>
</dbReference>
<keyword evidence="5" id="KW-0560">Oxidoreductase</keyword>
<dbReference type="AlphaFoldDB" id="A0A9Q0N0A0"/>
<dbReference type="PANTHER" id="PTHR23026:SF90">
    <property type="entry name" value="IODOTYROSINE DEIODINASE 1"/>
    <property type="match status" value="1"/>
</dbReference>
<evidence type="ECO:0000256" key="4">
    <source>
        <dbReference type="ARBA" id="ARBA00022643"/>
    </source>
</evidence>
<dbReference type="InterPro" id="IPR050627">
    <property type="entry name" value="Nitroreductase/BluB"/>
</dbReference>
<protein>
    <submittedName>
        <fullName evidence="8">Iodotyrosine deiodinase 1</fullName>
    </submittedName>
</protein>
<evidence type="ECO:0000256" key="3">
    <source>
        <dbReference type="ARBA" id="ARBA00022630"/>
    </source>
</evidence>
<dbReference type="Pfam" id="PF00881">
    <property type="entry name" value="Nitroreductase"/>
    <property type="match status" value="1"/>
</dbReference>
<dbReference type="GO" id="GO:0032553">
    <property type="term" value="F:ribonucleotide binding"/>
    <property type="evidence" value="ECO:0007669"/>
    <property type="project" value="UniProtKB-ARBA"/>
</dbReference>
<dbReference type="InterPro" id="IPR000415">
    <property type="entry name" value="Nitroreductase-like"/>
</dbReference>
<dbReference type="SUPFAM" id="SSF55469">
    <property type="entry name" value="FMN-dependent nitroreductase-like"/>
    <property type="match status" value="1"/>
</dbReference>
<dbReference type="GO" id="GO:0140616">
    <property type="term" value="F:iodotyrosine deiodinase activity"/>
    <property type="evidence" value="ECO:0007669"/>
    <property type="project" value="UniProtKB-ARBA"/>
</dbReference>
<comment type="caution">
    <text evidence="8">The sequence shown here is derived from an EMBL/GenBank/DDBJ whole genome shotgun (WGS) entry which is preliminary data.</text>
</comment>
<evidence type="ECO:0000313" key="9">
    <source>
        <dbReference type="Proteomes" id="UP001151699"/>
    </source>
</evidence>
<keyword evidence="6" id="KW-0812">Transmembrane</keyword>
<comment type="cofactor">
    <cofactor evidence="1">
        <name>FMN</name>
        <dbReference type="ChEBI" id="CHEBI:58210"/>
    </cofactor>
</comment>
<proteinExistence type="inferred from homology"/>
<accession>A0A9Q0N0A0</accession>
<dbReference type="PANTHER" id="PTHR23026">
    <property type="entry name" value="NADPH NITROREDUCTASE"/>
    <property type="match status" value="1"/>
</dbReference>
<keyword evidence="6" id="KW-0472">Membrane</keyword>
<keyword evidence="9" id="KW-1185">Reference proteome</keyword>
<reference evidence="8" key="1">
    <citation type="submission" date="2022-07" db="EMBL/GenBank/DDBJ databases">
        <authorList>
            <person name="Trinca V."/>
            <person name="Uliana J.V.C."/>
            <person name="Torres T.T."/>
            <person name="Ward R.J."/>
            <person name="Monesi N."/>
        </authorList>
    </citation>
    <scope>NUCLEOTIDE SEQUENCE</scope>
    <source>
        <strain evidence="8">HSMRA1968</strain>
        <tissue evidence="8">Whole embryos</tissue>
    </source>
</reference>
<name>A0A9Q0N0A0_9DIPT</name>
<keyword evidence="3" id="KW-0285">Flavoprotein</keyword>
<evidence type="ECO:0000256" key="2">
    <source>
        <dbReference type="ARBA" id="ARBA00007118"/>
    </source>
</evidence>
<evidence type="ECO:0000256" key="6">
    <source>
        <dbReference type="SAM" id="Phobius"/>
    </source>
</evidence>
<dbReference type="Proteomes" id="UP001151699">
    <property type="component" value="Chromosome B"/>
</dbReference>
<comment type="similarity">
    <text evidence="2">Belongs to the nitroreductase family.</text>
</comment>
<keyword evidence="6" id="KW-1133">Transmembrane helix</keyword>
<dbReference type="OrthoDB" id="41362at2759"/>
<feature type="domain" description="Nitroreductase" evidence="7">
    <location>
        <begin position="114"/>
        <end position="282"/>
    </location>
</feature>
<dbReference type="CDD" id="cd02144">
    <property type="entry name" value="iodotyrosine_dehalogenase"/>
    <property type="match status" value="1"/>
</dbReference>
<evidence type="ECO:0000313" key="8">
    <source>
        <dbReference type="EMBL" id="KAJ6640846.1"/>
    </source>
</evidence>
<keyword evidence="4" id="KW-0288">FMN</keyword>
<dbReference type="GO" id="GO:0006570">
    <property type="term" value="P:tyrosine metabolic process"/>
    <property type="evidence" value="ECO:0007669"/>
    <property type="project" value="TreeGrafter"/>
</dbReference>
<evidence type="ECO:0000259" key="7">
    <source>
        <dbReference type="Pfam" id="PF00881"/>
    </source>
</evidence>
<evidence type="ECO:0000256" key="1">
    <source>
        <dbReference type="ARBA" id="ARBA00001917"/>
    </source>
</evidence>